<dbReference type="EMBL" id="CP002656">
    <property type="protein sequence ID" value="AEB95037.1"/>
    <property type="molecule type" value="Genomic_DNA"/>
</dbReference>
<dbReference type="Pfam" id="PF13440">
    <property type="entry name" value="Polysacc_synt_3"/>
    <property type="match status" value="1"/>
</dbReference>
<dbReference type="HOGENOM" id="CLU_046380_0_0_2"/>
<dbReference type="KEGG" id="mcn:Mcup_0932"/>
<feature type="transmembrane region" description="Helical" evidence="1">
    <location>
        <begin position="77"/>
        <end position="99"/>
    </location>
</feature>
<dbReference type="AlphaFoldDB" id="F4G2I9"/>
<feature type="transmembrane region" description="Helical" evidence="1">
    <location>
        <begin position="105"/>
        <end position="126"/>
    </location>
</feature>
<dbReference type="PATRIC" id="fig|1006006.8.peg.929"/>
<feature type="transmembrane region" description="Helical" evidence="1">
    <location>
        <begin position="423"/>
        <end position="439"/>
    </location>
</feature>
<feature type="transmembrane region" description="Helical" evidence="1">
    <location>
        <begin position="402"/>
        <end position="417"/>
    </location>
</feature>
<accession>F4G2I9</accession>
<evidence type="ECO:0000313" key="2">
    <source>
        <dbReference type="EMBL" id="AEB95037.1"/>
    </source>
</evidence>
<dbReference type="PANTHER" id="PTHR43424">
    <property type="entry name" value="LOCUS PUTATIVE PROTEIN 1-RELATED"/>
    <property type="match status" value="1"/>
</dbReference>
<name>F4G2I9_METCR</name>
<dbReference type="PANTHER" id="PTHR43424:SF1">
    <property type="entry name" value="LOCUS PUTATIVE PROTEIN 1-RELATED"/>
    <property type="match status" value="1"/>
</dbReference>
<keyword evidence="1" id="KW-1133">Transmembrane helix</keyword>
<dbReference type="InterPro" id="IPR052556">
    <property type="entry name" value="PolySynth_Transporter"/>
</dbReference>
<feature type="transmembrane region" description="Helical" evidence="1">
    <location>
        <begin position="35"/>
        <end position="56"/>
    </location>
</feature>
<feature type="transmembrane region" description="Helical" evidence="1">
    <location>
        <begin position="159"/>
        <end position="179"/>
    </location>
</feature>
<keyword evidence="3" id="KW-1185">Reference proteome</keyword>
<keyword evidence="1" id="KW-0472">Membrane</keyword>
<feature type="transmembrane region" description="Helical" evidence="1">
    <location>
        <begin position="133"/>
        <end position="153"/>
    </location>
</feature>
<evidence type="ECO:0000313" key="3">
    <source>
        <dbReference type="Proteomes" id="UP000007812"/>
    </source>
</evidence>
<feature type="transmembrane region" description="Helical" evidence="1">
    <location>
        <begin position="368"/>
        <end position="390"/>
    </location>
</feature>
<feature type="transmembrane region" description="Helical" evidence="1">
    <location>
        <begin position="343"/>
        <end position="362"/>
    </location>
</feature>
<protein>
    <submittedName>
        <fullName evidence="2">Polysaccharide biosynthesis protein</fullName>
    </submittedName>
</protein>
<dbReference type="eggNOG" id="arCOG02209">
    <property type="taxonomic scope" value="Archaea"/>
</dbReference>
<feature type="transmembrane region" description="Helical" evidence="1">
    <location>
        <begin position="281"/>
        <end position="299"/>
    </location>
</feature>
<dbReference type="GeneID" id="10493123"/>
<gene>
    <name evidence="2" type="ordered locus">Mcup_0932</name>
</gene>
<proteinExistence type="predicted"/>
<sequence>MNPIINYLKSLSVTAVNIFVAFVFFIFTAKITEPAFFGEIAIIQLLEAMTSFYAILNKNVIIREVSYMYAHNNIERRFLSTVLITPFLVSPFFLILLIFPNYVKLAIPYLILYLFFTFASSVLMGLNKFTENSIINIIFLIIRWGVSLIAIIYHDIYLFILIWTLGGLLASLSSFLIVYNHVKGLPLVFDHIIFKKVFKEGFPFYLSNISNFLSSQGDRVTTAYLLGSAYLGIYQFSALLSGVPSTVISSANHVLLTSSSYYRAKGKDEVKMSKMAFKTTAIMSLIVSILSLPIAYYLVSTLFPDYKSGLPVITILLLAITLSTPMNILSQLIIAFKRNLRPFIFLSIITGLTVVITSFILIPRLGILGGAISQLLSSMISSSFILWYSLYTQVFTLGKKELVVLSIIPLVFIYEVFLDPLPYPLLFDSVLLLFLILTFKKIKLFENDEKEIMFSFLNNKLSFIKVLIKLML</sequence>
<organism evidence="2 3">
    <name type="scientific">Metallosphaera cuprina (strain Ar-4)</name>
    <dbReference type="NCBI Taxonomy" id="1006006"/>
    <lineage>
        <taxon>Archaea</taxon>
        <taxon>Thermoproteota</taxon>
        <taxon>Thermoprotei</taxon>
        <taxon>Sulfolobales</taxon>
        <taxon>Sulfolobaceae</taxon>
        <taxon>Metallosphaera</taxon>
    </lineage>
</organism>
<dbReference type="RefSeq" id="WP_013737535.1">
    <property type="nucleotide sequence ID" value="NC_015435.1"/>
</dbReference>
<dbReference type="OrthoDB" id="34743at2157"/>
<keyword evidence="1" id="KW-0812">Transmembrane</keyword>
<evidence type="ECO:0000256" key="1">
    <source>
        <dbReference type="SAM" id="Phobius"/>
    </source>
</evidence>
<dbReference type="STRING" id="1006006.Mcup_0932"/>
<feature type="transmembrane region" description="Helical" evidence="1">
    <location>
        <begin position="7"/>
        <end position="29"/>
    </location>
</feature>
<reference evidence="2 3" key="1">
    <citation type="journal article" date="2011" name="J. Bacteriol.">
        <title>Complete genome sequence of Metallosphaera cuprina, a metal sulfide-oxidizing archaeon from a hot spring.</title>
        <authorList>
            <person name="Liu L.J."/>
            <person name="You X.Y."/>
            <person name="Zheng H."/>
            <person name="Wang S."/>
            <person name="Jiang C.Y."/>
            <person name="Liu S.J."/>
        </authorList>
    </citation>
    <scope>NUCLEOTIDE SEQUENCE [LARGE SCALE GENOMIC DNA]</scope>
    <source>
        <strain evidence="2 3">Ar-4</strain>
    </source>
</reference>
<feature type="transmembrane region" description="Helical" evidence="1">
    <location>
        <begin position="311"/>
        <end position="336"/>
    </location>
</feature>
<dbReference type="Proteomes" id="UP000007812">
    <property type="component" value="Chromosome"/>
</dbReference>